<feature type="transmembrane region" description="Helical" evidence="2">
    <location>
        <begin position="50"/>
        <end position="71"/>
    </location>
</feature>
<name>A0A2X1B9M9_BREVE</name>
<sequence length="169" mass="17246">MRPARAADAGDVKDAGARAGHGWRARHLRCNLGVLLDVLSLMIGRRTTAAWAPAILAVFALLFASSPVTAWETPAAAMSMPMAPADGSSPDAPCDPVKMSCARLCAVLCHGLVPTPAAAVPVAASADVHDRLPADALAGVEAGSGGPAPSNLISTDDPFLRKPIHGDQQ</sequence>
<dbReference type="Proteomes" id="UP000251186">
    <property type="component" value="Unassembled WGS sequence"/>
</dbReference>
<evidence type="ECO:0000256" key="2">
    <source>
        <dbReference type="SAM" id="Phobius"/>
    </source>
</evidence>
<reference evidence="3 4" key="1">
    <citation type="submission" date="2018-06" db="EMBL/GenBank/DDBJ databases">
        <authorList>
            <consortium name="Pathogen Informatics"/>
            <person name="Doyle S."/>
        </authorList>
    </citation>
    <scope>NUCLEOTIDE SEQUENCE [LARGE SCALE GENOMIC DNA]</scope>
    <source>
        <strain evidence="3 4">NCTC11166</strain>
    </source>
</reference>
<feature type="compositionally biased region" description="Basic and acidic residues" evidence="1">
    <location>
        <begin position="158"/>
        <end position="169"/>
    </location>
</feature>
<gene>
    <name evidence="3" type="ORF">NCTC11166_01538</name>
</gene>
<keyword evidence="2" id="KW-1133">Transmembrane helix</keyword>
<evidence type="ECO:0000256" key="1">
    <source>
        <dbReference type="SAM" id="MobiDB-lite"/>
    </source>
</evidence>
<protein>
    <recommendedName>
        <fullName evidence="5">DUF2946 domain-containing protein</fullName>
    </recommendedName>
</protein>
<evidence type="ECO:0008006" key="5">
    <source>
        <dbReference type="Google" id="ProtNLM"/>
    </source>
</evidence>
<feature type="region of interest" description="Disordered" evidence="1">
    <location>
        <begin position="139"/>
        <end position="169"/>
    </location>
</feature>
<organism evidence="3 4">
    <name type="scientific">Brevundimonas vesicularis</name>
    <name type="common">Pseudomonas vesicularis</name>
    <dbReference type="NCBI Taxonomy" id="41276"/>
    <lineage>
        <taxon>Bacteria</taxon>
        <taxon>Pseudomonadati</taxon>
        <taxon>Pseudomonadota</taxon>
        <taxon>Alphaproteobacteria</taxon>
        <taxon>Caulobacterales</taxon>
        <taxon>Caulobacteraceae</taxon>
        <taxon>Brevundimonas</taxon>
    </lineage>
</organism>
<evidence type="ECO:0000313" key="3">
    <source>
        <dbReference type="EMBL" id="SPU53467.1"/>
    </source>
</evidence>
<proteinExistence type="predicted"/>
<dbReference type="EMBL" id="UAQP01000005">
    <property type="protein sequence ID" value="SPU53467.1"/>
    <property type="molecule type" value="Genomic_DNA"/>
</dbReference>
<accession>A0A2X1B9M9</accession>
<dbReference type="AlphaFoldDB" id="A0A2X1B9M9"/>
<evidence type="ECO:0000313" key="4">
    <source>
        <dbReference type="Proteomes" id="UP000251186"/>
    </source>
</evidence>
<keyword evidence="2" id="KW-0472">Membrane</keyword>
<keyword evidence="2" id="KW-0812">Transmembrane</keyword>